<keyword evidence="5" id="KW-0808">Transferase</keyword>
<evidence type="ECO:0000256" key="8">
    <source>
        <dbReference type="ARBA" id="ARBA00022989"/>
    </source>
</evidence>
<evidence type="ECO:0000256" key="2">
    <source>
        <dbReference type="ARBA" id="ARBA00004141"/>
    </source>
</evidence>
<evidence type="ECO:0000256" key="7">
    <source>
        <dbReference type="ARBA" id="ARBA00022777"/>
    </source>
</evidence>
<dbReference type="PRINTS" id="PR00344">
    <property type="entry name" value="BCTRLSENSOR"/>
</dbReference>
<dbReference type="EC" id="2.7.13.3" evidence="3"/>
<evidence type="ECO:0000256" key="9">
    <source>
        <dbReference type="ARBA" id="ARBA00023012"/>
    </source>
</evidence>
<dbReference type="Proteomes" id="UP000192602">
    <property type="component" value="Unassembled WGS sequence"/>
</dbReference>
<dbReference type="CDD" id="cd00082">
    <property type="entry name" value="HisKA"/>
    <property type="match status" value="1"/>
</dbReference>
<comment type="subcellular location">
    <subcellularLocation>
        <location evidence="2">Membrane</location>
        <topology evidence="2">Multi-pass membrane protein</topology>
    </subcellularLocation>
</comment>
<dbReference type="AlphaFoldDB" id="A0A1W1WS20"/>
<evidence type="ECO:0000313" key="13">
    <source>
        <dbReference type="EMBL" id="SMC09087.1"/>
    </source>
</evidence>
<dbReference type="PANTHER" id="PTHR45436">
    <property type="entry name" value="SENSOR HISTIDINE KINASE YKOH"/>
    <property type="match status" value="1"/>
</dbReference>
<protein>
    <recommendedName>
        <fullName evidence="3">histidine kinase</fullName>
        <ecNumber evidence="3">2.7.13.3</ecNumber>
    </recommendedName>
</protein>
<evidence type="ECO:0000256" key="3">
    <source>
        <dbReference type="ARBA" id="ARBA00012438"/>
    </source>
</evidence>
<keyword evidence="8 11" id="KW-1133">Transmembrane helix</keyword>
<keyword evidence="14" id="KW-1185">Reference proteome</keyword>
<dbReference type="CDD" id="cd00075">
    <property type="entry name" value="HATPase"/>
    <property type="match status" value="1"/>
</dbReference>
<dbReference type="InterPro" id="IPR036097">
    <property type="entry name" value="HisK_dim/P_sf"/>
</dbReference>
<feature type="transmembrane region" description="Helical" evidence="11">
    <location>
        <begin position="12"/>
        <end position="34"/>
    </location>
</feature>
<dbReference type="Gene3D" id="1.10.287.130">
    <property type="match status" value="1"/>
</dbReference>
<dbReference type="GO" id="GO:0005886">
    <property type="term" value="C:plasma membrane"/>
    <property type="evidence" value="ECO:0007669"/>
    <property type="project" value="TreeGrafter"/>
</dbReference>
<dbReference type="SUPFAM" id="SSF55874">
    <property type="entry name" value="ATPase domain of HSP90 chaperone/DNA topoisomerase II/histidine kinase"/>
    <property type="match status" value="1"/>
</dbReference>
<keyword evidence="7 13" id="KW-0418">Kinase</keyword>
<dbReference type="InterPro" id="IPR036890">
    <property type="entry name" value="HATPase_C_sf"/>
</dbReference>
<dbReference type="GO" id="GO:0000155">
    <property type="term" value="F:phosphorelay sensor kinase activity"/>
    <property type="evidence" value="ECO:0007669"/>
    <property type="project" value="InterPro"/>
</dbReference>
<dbReference type="STRING" id="1069081.SAMN05660197_0885"/>
<evidence type="ECO:0000313" key="14">
    <source>
        <dbReference type="Proteomes" id="UP000192602"/>
    </source>
</evidence>
<dbReference type="OrthoDB" id="9762826at2"/>
<dbReference type="Pfam" id="PF00512">
    <property type="entry name" value="HisKA"/>
    <property type="match status" value="1"/>
</dbReference>
<dbReference type="PANTHER" id="PTHR45436:SF15">
    <property type="entry name" value="SENSOR HISTIDINE KINASE CUSS"/>
    <property type="match status" value="1"/>
</dbReference>
<dbReference type="Pfam" id="PF02518">
    <property type="entry name" value="HATPase_c"/>
    <property type="match status" value="1"/>
</dbReference>
<dbReference type="InterPro" id="IPR003594">
    <property type="entry name" value="HATPase_dom"/>
</dbReference>
<keyword evidence="10 11" id="KW-0472">Membrane</keyword>
<accession>A0A1W1WS20</accession>
<feature type="transmembrane region" description="Helical" evidence="11">
    <location>
        <begin position="137"/>
        <end position="160"/>
    </location>
</feature>
<organism evidence="13 14">
    <name type="scientific">Nitratiruptor tergarcus DSM 16512</name>
    <dbReference type="NCBI Taxonomy" id="1069081"/>
    <lineage>
        <taxon>Bacteria</taxon>
        <taxon>Pseudomonadati</taxon>
        <taxon>Campylobacterota</taxon>
        <taxon>Epsilonproteobacteria</taxon>
        <taxon>Nautiliales</taxon>
        <taxon>Nitratiruptoraceae</taxon>
        <taxon>Nitratiruptor</taxon>
    </lineage>
</organism>
<dbReference type="PROSITE" id="PS50109">
    <property type="entry name" value="HIS_KIN"/>
    <property type="match status" value="1"/>
</dbReference>
<dbReference type="InterPro" id="IPR050428">
    <property type="entry name" value="TCS_sensor_his_kinase"/>
</dbReference>
<evidence type="ECO:0000256" key="4">
    <source>
        <dbReference type="ARBA" id="ARBA00022553"/>
    </source>
</evidence>
<feature type="domain" description="Histidine kinase" evidence="12">
    <location>
        <begin position="218"/>
        <end position="428"/>
    </location>
</feature>
<evidence type="ECO:0000256" key="10">
    <source>
        <dbReference type="ARBA" id="ARBA00023136"/>
    </source>
</evidence>
<dbReference type="SMART" id="SM00388">
    <property type="entry name" value="HisKA"/>
    <property type="match status" value="1"/>
</dbReference>
<evidence type="ECO:0000256" key="11">
    <source>
        <dbReference type="SAM" id="Phobius"/>
    </source>
</evidence>
<keyword evidence="6 11" id="KW-0812">Transmembrane</keyword>
<reference evidence="14" key="1">
    <citation type="submission" date="2017-04" db="EMBL/GenBank/DDBJ databases">
        <authorList>
            <person name="Varghese N."/>
            <person name="Submissions S."/>
        </authorList>
    </citation>
    <scope>NUCLEOTIDE SEQUENCE [LARGE SCALE GENOMIC DNA]</scope>
    <source>
        <strain evidence="14">DSM 16512</strain>
    </source>
</reference>
<dbReference type="SMART" id="SM00387">
    <property type="entry name" value="HATPase_c"/>
    <property type="match status" value="1"/>
</dbReference>
<keyword evidence="9" id="KW-0902">Two-component regulatory system</keyword>
<dbReference type="InterPro" id="IPR003661">
    <property type="entry name" value="HisK_dim/P_dom"/>
</dbReference>
<proteinExistence type="predicted"/>
<dbReference type="InterPro" id="IPR004358">
    <property type="entry name" value="Sig_transdc_His_kin-like_C"/>
</dbReference>
<evidence type="ECO:0000259" key="12">
    <source>
        <dbReference type="PROSITE" id="PS50109"/>
    </source>
</evidence>
<evidence type="ECO:0000256" key="1">
    <source>
        <dbReference type="ARBA" id="ARBA00000085"/>
    </source>
</evidence>
<dbReference type="InterPro" id="IPR005467">
    <property type="entry name" value="His_kinase_dom"/>
</dbReference>
<gene>
    <name evidence="13" type="ORF">SAMN05660197_0885</name>
</gene>
<comment type="catalytic activity">
    <reaction evidence="1">
        <text>ATP + protein L-histidine = ADP + protein N-phospho-L-histidine.</text>
        <dbReference type="EC" id="2.7.13.3"/>
    </reaction>
</comment>
<dbReference type="Gene3D" id="3.30.565.10">
    <property type="entry name" value="Histidine kinase-like ATPase, C-terminal domain"/>
    <property type="match status" value="1"/>
</dbReference>
<evidence type="ECO:0000256" key="6">
    <source>
        <dbReference type="ARBA" id="ARBA00022692"/>
    </source>
</evidence>
<sequence>MLSTKSLRVKLLWRLVVASAILIALFSTFLYSFIKQSLYEEVQEQLLRQAQFIATTVTNYHIGEKIDNFYLKKTLNISVTVIPKPQFINDSTFQEFSKEGKHFLVLFYPYNFEEQTFLKVEKDITNIHTMLHKIYKIILFTNALAFAFIILYAAILANYLTTYITNLNKKLSAMNEHMLKPIKIKDLPEEFQPLGQAINMLINRIQTFIKYQKELFIGIAHELKTPLAVMKLKNEVTLIKKRTPEEYIETIKLNIKTINEMNKMIESILKIGRQEGDQFEPPVKLDLIEYLKEKSKNYALLAESEGKKFIAELKPQTYITTIQPTLLNHIIQNFVQNAIKFTKENGTIILRSYPTAKGIKIEVIDEGPGIDTSIDLFAPFKRKGKQGGVGLGLFLAKSAADAMGATITIANRKDKKGAIATLFIPKQLACPLC</sequence>
<keyword evidence="4" id="KW-0597">Phosphoprotein</keyword>
<evidence type="ECO:0000256" key="5">
    <source>
        <dbReference type="ARBA" id="ARBA00022679"/>
    </source>
</evidence>
<dbReference type="SUPFAM" id="SSF47384">
    <property type="entry name" value="Homodimeric domain of signal transducing histidine kinase"/>
    <property type="match status" value="1"/>
</dbReference>
<name>A0A1W1WS20_9BACT</name>
<dbReference type="EMBL" id="FWWZ01000001">
    <property type="protein sequence ID" value="SMC09087.1"/>
    <property type="molecule type" value="Genomic_DNA"/>
</dbReference>